<keyword evidence="10 13" id="KW-0472">Membrane</keyword>
<evidence type="ECO:0000256" key="2">
    <source>
        <dbReference type="ARBA" id="ARBA00004308"/>
    </source>
</evidence>
<keyword evidence="5" id="KW-0808">Transferase</keyword>
<keyword evidence="9" id="KW-0862">Zinc</keyword>
<comment type="pathway">
    <text evidence="3">Protein modification; protein ubiquitination.</text>
</comment>
<reference evidence="15 16" key="1">
    <citation type="submission" date="2022-05" db="EMBL/GenBank/DDBJ databases">
        <authorList>
            <consortium name="Genoscope - CEA"/>
            <person name="William W."/>
        </authorList>
    </citation>
    <scope>NUCLEOTIDE SEQUENCE [LARGE SCALE GENOMIC DNA]</scope>
</reference>
<keyword evidence="13" id="KW-1133">Transmembrane helix</keyword>
<feature type="compositionally biased region" description="Basic and acidic residues" evidence="12">
    <location>
        <begin position="95"/>
        <end position="112"/>
    </location>
</feature>
<evidence type="ECO:0000256" key="8">
    <source>
        <dbReference type="ARBA" id="ARBA00022786"/>
    </source>
</evidence>
<keyword evidence="16" id="KW-1185">Reference proteome</keyword>
<dbReference type="Pfam" id="PF00097">
    <property type="entry name" value="zf-C3HC4"/>
    <property type="match status" value="1"/>
</dbReference>
<keyword evidence="7 11" id="KW-0863">Zinc-finger</keyword>
<keyword evidence="8" id="KW-0833">Ubl conjugation pathway</keyword>
<proteinExistence type="predicted"/>
<protein>
    <recommendedName>
        <fullName evidence="4">RING-type E3 ubiquitin transferase</fullName>
        <ecNumber evidence="4">2.3.2.27</ecNumber>
    </recommendedName>
</protein>
<feature type="compositionally biased region" description="Polar residues" evidence="12">
    <location>
        <begin position="9"/>
        <end position="24"/>
    </location>
</feature>
<dbReference type="InterPro" id="IPR045103">
    <property type="entry name" value="RNF5/RNF185-like"/>
</dbReference>
<dbReference type="SMART" id="SM00184">
    <property type="entry name" value="RING"/>
    <property type="match status" value="1"/>
</dbReference>
<gene>
    <name evidence="15" type="ORF">PEVE_00001898</name>
</gene>
<dbReference type="SUPFAM" id="SSF57850">
    <property type="entry name" value="RING/U-box"/>
    <property type="match status" value="1"/>
</dbReference>
<keyword evidence="13" id="KW-0812">Transmembrane</keyword>
<dbReference type="PROSITE" id="PS00518">
    <property type="entry name" value="ZF_RING_1"/>
    <property type="match status" value="1"/>
</dbReference>
<accession>A0ABN8Q205</accession>
<feature type="transmembrane region" description="Helical" evidence="13">
    <location>
        <begin position="167"/>
        <end position="185"/>
    </location>
</feature>
<evidence type="ECO:0000313" key="16">
    <source>
        <dbReference type="Proteomes" id="UP001159427"/>
    </source>
</evidence>
<dbReference type="InterPro" id="IPR018957">
    <property type="entry name" value="Znf_C3HC4_RING-type"/>
</dbReference>
<evidence type="ECO:0000256" key="7">
    <source>
        <dbReference type="ARBA" id="ARBA00022771"/>
    </source>
</evidence>
<dbReference type="PANTHER" id="PTHR12313">
    <property type="entry name" value="E3 UBIQUITIN-PROTEIN LIGASE RNF5-RELATED"/>
    <property type="match status" value="1"/>
</dbReference>
<comment type="subcellular location">
    <subcellularLocation>
        <location evidence="2">Endomembrane system</location>
    </subcellularLocation>
</comment>
<feature type="region of interest" description="Disordered" evidence="12">
    <location>
        <begin position="1"/>
        <end position="24"/>
    </location>
</feature>
<dbReference type="InterPro" id="IPR001841">
    <property type="entry name" value="Znf_RING"/>
</dbReference>
<comment type="catalytic activity">
    <reaction evidence="1">
        <text>S-ubiquitinyl-[E2 ubiquitin-conjugating enzyme]-L-cysteine + [acceptor protein]-L-lysine = [E2 ubiquitin-conjugating enzyme]-L-cysteine + N(6)-ubiquitinyl-[acceptor protein]-L-lysine.</text>
        <dbReference type="EC" id="2.3.2.27"/>
    </reaction>
</comment>
<dbReference type="InterPro" id="IPR017907">
    <property type="entry name" value="Znf_RING_CS"/>
</dbReference>
<dbReference type="PROSITE" id="PS50089">
    <property type="entry name" value="ZF_RING_2"/>
    <property type="match status" value="1"/>
</dbReference>
<keyword evidence="6" id="KW-0479">Metal-binding</keyword>
<evidence type="ECO:0000256" key="4">
    <source>
        <dbReference type="ARBA" id="ARBA00012483"/>
    </source>
</evidence>
<feature type="region of interest" description="Disordered" evidence="12">
    <location>
        <begin position="86"/>
        <end position="118"/>
    </location>
</feature>
<evidence type="ECO:0000256" key="1">
    <source>
        <dbReference type="ARBA" id="ARBA00000900"/>
    </source>
</evidence>
<dbReference type="Gene3D" id="3.30.40.10">
    <property type="entry name" value="Zinc/RING finger domain, C3HC4 (zinc finger)"/>
    <property type="match status" value="1"/>
</dbReference>
<sequence length="186" mass="20047">MATYGGDIPSTNDPSSASGASNGDQSSANANFECNICLDTAKDAVISFCGHLFCWPCLHKWLETRPNKSVCPVCKAGISKDKVIPLYGRGSTNQEDPREKMPPRPQGRRPEPENNGGFPGFGGFGDGFQLSFGIGAFPFAFFSTTFGGQGQQTAAPAGSPQAEDEQFLSKLFLWVAFLFMFWLLIA</sequence>
<dbReference type="EC" id="2.3.2.27" evidence="4"/>
<evidence type="ECO:0000256" key="13">
    <source>
        <dbReference type="SAM" id="Phobius"/>
    </source>
</evidence>
<dbReference type="Proteomes" id="UP001159427">
    <property type="component" value="Unassembled WGS sequence"/>
</dbReference>
<evidence type="ECO:0000256" key="10">
    <source>
        <dbReference type="ARBA" id="ARBA00023136"/>
    </source>
</evidence>
<evidence type="ECO:0000313" key="15">
    <source>
        <dbReference type="EMBL" id="CAH3155583.1"/>
    </source>
</evidence>
<dbReference type="CDD" id="cd16744">
    <property type="entry name" value="RING-HC_RNF185"/>
    <property type="match status" value="1"/>
</dbReference>
<evidence type="ECO:0000259" key="14">
    <source>
        <dbReference type="PROSITE" id="PS50089"/>
    </source>
</evidence>
<comment type="caution">
    <text evidence="15">The sequence shown here is derived from an EMBL/GenBank/DDBJ whole genome shotgun (WGS) entry which is preliminary data.</text>
</comment>
<evidence type="ECO:0000256" key="9">
    <source>
        <dbReference type="ARBA" id="ARBA00022833"/>
    </source>
</evidence>
<feature type="domain" description="RING-type" evidence="14">
    <location>
        <begin position="34"/>
        <end position="75"/>
    </location>
</feature>
<evidence type="ECO:0000256" key="3">
    <source>
        <dbReference type="ARBA" id="ARBA00004906"/>
    </source>
</evidence>
<dbReference type="EMBL" id="CALNXI010001102">
    <property type="protein sequence ID" value="CAH3155583.1"/>
    <property type="molecule type" value="Genomic_DNA"/>
</dbReference>
<name>A0ABN8Q205_9CNID</name>
<organism evidence="15 16">
    <name type="scientific">Porites evermanni</name>
    <dbReference type="NCBI Taxonomy" id="104178"/>
    <lineage>
        <taxon>Eukaryota</taxon>
        <taxon>Metazoa</taxon>
        <taxon>Cnidaria</taxon>
        <taxon>Anthozoa</taxon>
        <taxon>Hexacorallia</taxon>
        <taxon>Scleractinia</taxon>
        <taxon>Fungiina</taxon>
        <taxon>Poritidae</taxon>
        <taxon>Porites</taxon>
    </lineage>
</organism>
<dbReference type="InterPro" id="IPR013083">
    <property type="entry name" value="Znf_RING/FYVE/PHD"/>
</dbReference>
<evidence type="ECO:0000256" key="5">
    <source>
        <dbReference type="ARBA" id="ARBA00022679"/>
    </source>
</evidence>
<evidence type="ECO:0000256" key="12">
    <source>
        <dbReference type="SAM" id="MobiDB-lite"/>
    </source>
</evidence>
<evidence type="ECO:0000256" key="6">
    <source>
        <dbReference type="ARBA" id="ARBA00022723"/>
    </source>
</evidence>
<evidence type="ECO:0000256" key="11">
    <source>
        <dbReference type="PROSITE-ProRule" id="PRU00175"/>
    </source>
</evidence>